<dbReference type="OrthoDB" id="432412at2759"/>
<gene>
    <name evidence="1" type="ORF">E6O75_ATG04232</name>
</gene>
<dbReference type="STRING" id="86259.A0A4Z1P7B2"/>
<proteinExistence type="predicted"/>
<sequence length="234" mass="26075">MSTSEQAFDDEFALLEGMYPENITFDNKASQLDFTHENSHLALRIPSDYPLTSLPEVLVATGPRKQDLRNVVEQIIKDQDLGEPSLDTVFERFMERVDKVSFDAINSLASADEEAPIVDDKDKTVIIYLHHLLALSKRKLALNPSIDAAIVSGITKPGYPGVLVFSGPAHAVDAHVRELKDQKWQAFQVRMEDDEAWGFKHGKGVVEVETMAEAVSEVGEARKKDFLMAMKMTG</sequence>
<dbReference type="EMBL" id="SNSC02000004">
    <property type="protein sequence ID" value="TID25027.1"/>
    <property type="molecule type" value="Genomic_DNA"/>
</dbReference>
<evidence type="ECO:0000313" key="2">
    <source>
        <dbReference type="Proteomes" id="UP000298493"/>
    </source>
</evidence>
<evidence type="ECO:0000313" key="1">
    <source>
        <dbReference type="EMBL" id="TID25027.1"/>
    </source>
</evidence>
<accession>A0A4Z1P7B2</accession>
<dbReference type="PANTHER" id="PTHR15955">
    <property type="entry name" value="RWD DOMAIN CONTAINING PROTEIN 2"/>
    <property type="match status" value="1"/>
</dbReference>
<keyword evidence="2" id="KW-1185">Reference proteome</keyword>
<evidence type="ECO:0008006" key="3">
    <source>
        <dbReference type="Google" id="ProtNLM"/>
    </source>
</evidence>
<protein>
    <recommendedName>
        <fullName evidence="3">RWD domain-containing protein</fullName>
    </recommendedName>
</protein>
<dbReference type="PANTHER" id="PTHR15955:SF8">
    <property type="entry name" value="RWD DOMAIN-CONTAINING PROTEIN 2B-RELATED"/>
    <property type="match status" value="1"/>
</dbReference>
<name>A0A4Z1P7B2_9PEZI</name>
<dbReference type="InterPro" id="IPR017359">
    <property type="entry name" value="Phi-like"/>
</dbReference>
<reference evidence="1 2" key="1">
    <citation type="submission" date="2019-04" db="EMBL/GenBank/DDBJ databases">
        <title>High contiguity whole genome sequence and gene annotation resource for two Venturia nashicola isolates.</title>
        <authorList>
            <person name="Prokchorchik M."/>
            <person name="Won K."/>
            <person name="Lee Y."/>
            <person name="Choi E.D."/>
            <person name="Segonzac C."/>
            <person name="Sohn K.H."/>
        </authorList>
    </citation>
    <scope>NUCLEOTIDE SEQUENCE [LARGE SCALE GENOMIC DNA]</scope>
    <source>
        <strain evidence="1 2">PRI2</strain>
    </source>
</reference>
<dbReference type="AlphaFoldDB" id="A0A4Z1P7B2"/>
<organism evidence="1 2">
    <name type="scientific">Venturia nashicola</name>
    <dbReference type="NCBI Taxonomy" id="86259"/>
    <lineage>
        <taxon>Eukaryota</taxon>
        <taxon>Fungi</taxon>
        <taxon>Dikarya</taxon>
        <taxon>Ascomycota</taxon>
        <taxon>Pezizomycotina</taxon>
        <taxon>Dothideomycetes</taxon>
        <taxon>Pleosporomycetidae</taxon>
        <taxon>Venturiales</taxon>
        <taxon>Venturiaceae</taxon>
        <taxon>Venturia</taxon>
    </lineage>
</organism>
<dbReference type="Proteomes" id="UP000298493">
    <property type="component" value="Unassembled WGS sequence"/>
</dbReference>
<comment type="caution">
    <text evidence="1">The sequence shown here is derived from an EMBL/GenBank/DDBJ whole genome shotgun (WGS) entry which is preliminary data.</text>
</comment>